<keyword evidence="1" id="KW-0813">Transport</keyword>
<keyword evidence="3 5" id="KW-0067">ATP-binding</keyword>
<evidence type="ECO:0000313" key="6">
    <source>
        <dbReference type="Proteomes" id="UP000431901"/>
    </source>
</evidence>
<dbReference type="GO" id="GO:0016887">
    <property type="term" value="F:ATP hydrolysis activity"/>
    <property type="evidence" value="ECO:0007669"/>
    <property type="project" value="InterPro"/>
</dbReference>
<dbReference type="InterPro" id="IPR051120">
    <property type="entry name" value="ABC_AA/LPS_Transport"/>
</dbReference>
<evidence type="ECO:0000256" key="1">
    <source>
        <dbReference type="ARBA" id="ARBA00022448"/>
    </source>
</evidence>
<dbReference type="EMBL" id="WUTW01000013">
    <property type="protein sequence ID" value="MXQ68321.1"/>
    <property type="molecule type" value="Genomic_DNA"/>
</dbReference>
<dbReference type="PROSITE" id="PS50893">
    <property type="entry name" value="ABC_TRANSPORTER_2"/>
    <property type="match status" value="1"/>
</dbReference>
<dbReference type="SMART" id="SM00382">
    <property type="entry name" value="AAA"/>
    <property type="match status" value="1"/>
</dbReference>
<proteinExistence type="predicted"/>
<dbReference type="Gene3D" id="3.40.50.300">
    <property type="entry name" value="P-loop containing nucleotide triphosphate hydrolases"/>
    <property type="match status" value="1"/>
</dbReference>
<gene>
    <name evidence="5" type="ORF">GQ466_30320</name>
</gene>
<dbReference type="InterPro" id="IPR032823">
    <property type="entry name" value="BCA_ABC_TP_C"/>
</dbReference>
<comment type="caution">
    <text evidence="5">The sequence shown here is derived from an EMBL/GenBank/DDBJ whole genome shotgun (WGS) entry which is preliminary data.</text>
</comment>
<dbReference type="GO" id="GO:0005886">
    <property type="term" value="C:plasma membrane"/>
    <property type="evidence" value="ECO:0007669"/>
    <property type="project" value="TreeGrafter"/>
</dbReference>
<dbReference type="Pfam" id="PF00005">
    <property type="entry name" value="ABC_tran"/>
    <property type="match status" value="1"/>
</dbReference>
<keyword evidence="6" id="KW-1185">Reference proteome</keyword>
<accession>A0A6I4WEX8</accession>
<dbReference type="Pfam" id="PF12399">
    <property type="entry name" value="BCA_ABC_TP_C"/>
    <property type="match status" value="1"/>
</dbReference>
<name>A0A6I4WEX8_9ACTN</name>
<evidence type="ECO:0000259" key="4">
    <source>
        <dbReference type="PROSITE" id="PS50893"/>
    </source>
</evidence>
<dbReference type="PANTHER" id="PTHR45772">
    <property type="entry name" value="CONSERVED COMPONENT OF ABC TRANSPORTER FOR NATURAL AMINO ACIDS-RELATED"/>
    <property type="match status" value="1"/>
</dbReference>
<dbReference type="Proteomes" id="UP000431901">
    <property type="component" value="Unassembled WGS sequence"/>
</dbReference>
<dbReference type="SUPFAM" id="SSF52540">
    <property type="entry name" value="P-loop containing nucleoside triphosphate hydrolases"/>
    <property type="match status" value="1"/>
</dbReference>
<dbReference type="InterPro" id="IPR027417">
    <property type="entry name" value="P-loop_NTPase"/>
</dbReference>
<organism evidence="5 6">
    <name type="scientific">Actinomadura rayongensis</name>
    <dbReference type="NCBI Taxonomy" id="1429076"/>
    <lineage>
        <taxon>Bacteria</taxon>
        <taxon>Bacillati</taxon>
        <taxon>Actinomycetota</taxon>
        <taxon>Actinomycetes</taxon>
        <taxon>Streptosporangiales</taxon>
        <taxon>Thermomonosporaceae</taxon>
        <taxon>Actinomadura</taxon>
    </lineage>
</organism>
<sequence>MNQTLDVRGLTVRYGGVTALDGVGLTVAPGELVGLIGPNGAGKTTFIDAVCGFTRATGTVRLGHRDLTGRRAYARARAGLGRSWQAADLYADLTVRENLAVGAYRPDWRRTLAEVLRGRARHDERVAELLGIEDLLDRPADGLSAGQSKMVDLARALAADPGVLLLDEPAAGLNTAESRLLATRLRTVVDTGTGVLLVDHDMALVLGVCDRIVVLDFGRVLAEGTPREIQDDDAVIAAYLGRTARGDRRGKGDRP</sequence>
<dbReference type="RefSeq" id="WP_161106512.1">
    <property type="nucleotide sequence ID" value="NZ_JBHLYI010000019.1"/>
</dbReference>
<dbReference type="InterPro" id="IPR003593">
    <property type="entry name" value="AAA+_ATPase"/>
</dbReference>
<dbReference type="PROSITE" id="PS00211">
    <property type="entry name" value="ABC_TRANSPORTER_1"/>
    <property type="match status" value="1"/>
</dbReference>
<dbReference type="GO" id="GO:0005524">
    <property type="term" value="F:ATP binding"/>
    <property type="evidence" value="ECO:0007669"/>
    <property type="project" value="UniProtKB-KW"/>
</dbReference>
<dbReference type="InterPro" id="IPR017871">
    <property type="entry name" value="ABC_transporter-like_CS"/>
</dbReference>
<dbReference type="OrthoDB" id="4350300at2"/>
<evidence type="ECO:0000256" key="3">
    <source>
        <dbReference type="ARBA" id="ARBA00022840"/>
    </source>
</evidence>
<protein>
    <submittedName>
        <fullName evidence="5">ATP-binding cassette domain-containing protein</fullName>
    </submittedName>
</protein>
<dbReference type="InterPro" id="IPR003439">
    <property type="entry name" value="ABC_transporter-like_ATP-bd"/>
</dbReference>
<feature type="domain" description="ABC transporter" evidence="4">
    <location>
        <begin position="5"/>
        <end position="242"/>
    </location>
</feature>
<reference evidence="5 6" key="1">
    <citation type="submission" date="2019-12" db="EMBL/GenBank/DDBJ databases">
        <title>Nocardia macrotermitis sp. nov. and Nocardia aurantia sp. nov., isolated from the gut of the fungus growing-termite Macrotermes natalensis.</title>
        <authorList>
            <person name="Christine B."/>
            <person name="Rene B."/>
        </authorList>
    </citation>
    <scope>NUCLEOTIDE SEQUENCE [LARGE SCALE GENOMIC DNA]</scope>
    <source>
        <strain evidence="5 6">DSM 102126</strain>
    </source>
</reference>
<dbReference type="CDD" id="cd03219">
    <property type="entry name" value="ABC_Mj1267_LivG_branched"/>
    <property type="match status" value="1"/>
</dbReference>
<keyword evidence="2" id="KW-0547">Nucleotide-binding</keyword>
<evidence type="ECO:0000256" key="2">
    <source>
        <dbReference type="ARBA" id="ARBA00022741"/>
    </source>
</evidence>
<dbReference type="AlphaFoldDB" id="A0A6I4WEX8"/>
<evidence type="ECO:0000313" key="5">
    <source>
        <dbReference type="EMBL" id="MXQ68321.1"/>
    </source>
</evidence>